<reference evidence="7" key="1">
    <citation type="journal article" date="2019" name="Int. J. Syst. Evol. Microbiol.">
        <title>The Global Catalogue of Microorganisms (GCM) 10K type strain sequencing project: providing services to taxonomists for standard genome sequencing and annotation.</title>
        <authorList>
            <consortium name="The Broad Institute Genomics Platform"/>
            <consortium name="The Broad Institute Genome Sequencing Center for Infectious Disease"/>
            <person name="Wu L."/>
            <person name="Ma J."/>
        </authorList>
    </citation>
    <scope>NUCLEOTIDE SEQUENCE [LARGE SCALE GENOMIC DNA]</scope>
    <source>
        <strain evidence="7">CGMCC 4.7643</strain>
    </source>
</reference>
<dbReference type="EMBL" id="JBHUKU010000008">
    <property type="protein sequence ID" value="MFD2460275.1"/>
    <property type="molecule type" value="Genomic_DNA"/>
</dbReference>
<evidence type="ECO:0000256" key="3">
    <source>
        <dbReference type="ARBA" id="ARBA00022679"/>
    </source>
</evidence>
<dbReference type="InterPro" id="IPR048284">
    <property type="entry name" value="EryCIII-like_N"/>
</dbReference>
<evidence type="ECO:0000259" key="5">
    <source>
        <dbReference type="Pfam" id="PF21036"/>
    </source>
</evidence>
<dbReference type="PANTHER" id="PTHR48050">
    <property type="entry name" value="STEROL 3-BETA-GLUCOSYLTRANSFERASE"/>
    <property type="match status" value="1"/>
</dbReference>
<dbReference type="PANTHER" id="PTHR48050:SF13">
    <property type="entry name" value="STEROL 3-BETA-GLUCOSYLTRANSFERASE UGT80A2"/>
    <property type="match status" value="1"/>
</dbReference>
<protein>
    <submittedName>
        <fullName evidence="6">Glycosyltransferase</fullName>
    </submittedName>
</protein>
<keyword evidence="2" id="KW-0328">Glycosyltransferase</keyword>
<dbReference type="CDD" id="cd03784">
    <property type="entry name" value="GT1_Gtf-like"/>
    <property type="match status" value="1"/>
</dbReference>
<dbReference type="Pfam" id="PF06722">
    <property type="entry name" value="EryCIII-like_C"/>
    <property type="match status" value="1"/>
</dbReference>
<evidence type="ECO:0000256" key="2">
    <source>
        <dbReference type="ARBA" id="ARBA00022676"/>
    </source>
</evidence>
<accession>A0ABW5GHJ5</accession>
<keyword evidence="3" id="KW-0808">Transferase</keyword>
<dbReference type="InterPro" id="IPR050426">
    <property type="entry name" value="Glycosyltransferase_28"/>
</dbReference>
<dbReference type="Proteomes" id="UP001597419">
    <property type="component" value="Unassembled WGS sequence"/>
</dbReference>
<proteinExistence type="inferred from homology"/>
<organism evidence="6 7">
    <name type="scientific">Amycolatopsis samaneae</name>
    <dbReference type="NCBI Taxonomy" id="664691"/>
    <lineage>
        <taxon>Bacteria</taxon>
        <taxon>Bacillati</taxon>
        <taxon>Actinomycetota</taxon>
        <taxon>Actinomycetes</taxon>
        <taxon>Pseudonocardiales</taxon>
        <taxon>Pseudonocardiaceae</taxon>
        <taxon>Amycolatopsis</taxon>
    </lineage>
</organism>
<dbReference type="Gene3D" id="3.40.50.2000">
    <property type="entry name" value="Glycogen Phosphorylase B"/>
    <property type="match status" value="2"/>
</dbReference>
<name>A0ABW5GHJ5_9PSEU</name>
<dbReference type="SUPFAM" id="SSF53756">
    <property type="entry name" value="UDP-Glycosyltransferase/glycogen phosphorylase"/>
    <property type="match status" value="1"/>
</dbReference>
<dbReference type="InterPro" id="IPR002213">
    <property type="entry name" value="UDP_glucos_trans"/>
</dbReference>
<gene>
    <name evidence="6" type="ORF">ACFSYJ_16815</name>
</gene>
<evidence type="ECO:0000313" key="7">
    <source>
        <dbReference type="Proteomes" id="UP001597419"/>
    </source>
</evidence>
<comment type="similarity">
    <text evidence="1">Belongs to the glycosyltransferase 28 family.</text>
</comment>
<feature type="domain" description="Erythromycin biosynthesis protein CIII-like C-terminal" evidence="4">
    <location>
        <begin position="226"/>
        <end position="367"/>
    </location>
</feature>
<comment type="caution">
    <text evidence="6">The sequence shown here is derived from an EMBL/GenBank/DDBJ whole genome shotgun (WGS) entry which is preliminary data.</text>
</comment>
<dbReference type="RefSeq" id="WP_345398071.1">
    <property type="nucleotide sequence ID" value="NZ_BAABHG010000009.1"/>
</dbReference>
<sequence length="370" mass="38531">MRLLFTTAPLRGHLFPLVPLAWAARAAGHEVLVATTEAFAPVVLRCGLPVTAWGAAPEFVDLVGGEPSATAADAAARRTGHGHAFGRIAGACLPGARKLMDTWRPDLVVSERAEYAGPLAAAAHDVPVVAYHWGVAPLAEHGPAAAAELGAVAPDPVRTLNPWPPGLRLPHASGHEGVRGGSFNGDALLPDWVHEPRDRPRVCVTFGTVLPGMADLGLRPMVAPMLKLLKELDVELCVAAADDVLADWPELAEAADRAGRLPLAQVLPACEVVVNHGGQGTVLTALEAGCPQLVLPHFDDQFDNAEAVTSAGAGLRLQLDEVSPERVADRCRELLAEPAFAAGAVRAAAAVRAQRSPAEAVGLLEKLATA</sequence>
<dbReference type="InterPro" id="IPR010610">
    <property type="entry name" value="EryCIII-like_C"/>
</dbReference>
<evidence type="ECO:0000259" key="4">
    <source>
        <dbReference type="Pfam" id="PF06722"/>
    </source>
</evidence>
<keyword evidence="7" id="KW-1185">Reference proteome</keyword>
<evidence type="ECO:0000256" key="1">
    <source>
        <dbReference type="ARBA" id="ARBA00006962"/>
    </source>
</evidence>
<feature type="domain" description="Erythromycin biosynthesis protein CIII-like N-terminal" evidence="5">
    <location>
        <begin position="22"/>
        <end position="207"/>
    </location>
</feature>
<evidence type="ECO:0000313" key="6">
    <source>
        <dbReference type="EMBL" id="MFD2460275.1"/>
    </source>
</evidence>
<dbReference type="Pfam" id="PF21036">
    <property type="entry name" value="EryCIII-like_N"/>
    <property type="match status" value="1"/>
</dbReference>